<comment type="similarity">
    <text evidence="16">Belongs to the TrpF family.</text>
</comment>
<evidence type="ECO:0000259" key="18">
    <source>
        <dbReference type="Pfam" id="PF00697"/>
    </source>
</evidence>
<dbReference type="Pfam" id="PF00218">
    <property type="entry name" value="IGPS"/>
    <property type="match status" value="1"/>
</dbReference>
<evidence type="ECO:0000256" key="5">
    <source>
        <dbReference type="ARBA" id="ARBA00007902"/>
    </source>
</evidence>
<dbReference type="GO" id="GO:0004640">
    <property type="term" value="F:phosphoribosylanthranilate isomerase activity"/>
    <property type="evidence" value="ECO:0007669"/>
    <property type="project" value="UniProtKB-UniRule"/>
</dbReference>
<comment type="function">
    <text evidence="14">Bifunctional enzyme that catalyzes two sequential steps of tryptophan biosynthetic pathway. The first reaction is catalyzed by the isomerase, coded by the TrpF domain; the second reaction is catalyzed by the synthase, coded by the TrpC domain.</text>
</comment>
<evidence type="ECO:0000256" key="11">
    <source>
        <dbReference type="ARBA" id="ARBA00023235"/>
    </source>
</evidence>
<evidence type="ECO:0000256" key="15">
    <source>
        <dbReference type="HAMAP-Rule" id="MF_00134"/>
    </source>
</evidence>
<dbReference type="InterPro" id="IPR013785">
    <property type="entry name" value="Aldolase_TIM"/>
</dbReference>
<dbReference type="AlphaFoldDB" id="A0A6J4SRW6"/>
<dbReference type="InterPro" id="IPR001240">
    <property type="entry name" value="PRAI_dom"/>
</dbReference>
<keyword evidence="13" id="KW-0511">Multifunctional enzyme</keyword>
<comment type="catalytic activity">
    <reaction evidence="2 15">
        <text>1-(2-carboxyphenylamino)-1-deoxy-D-ribulose 5-phosphate + H(+) = (1S,2R)-1-C-(indol-3-yl)glycerol 3-phosphate + CO2 + H2O</text>
        <dbReference type="Rhea" id="RHEA:23476"/>
        <dbReference type="ChEBI" id="CHEBI:15377"/>
        <dbReference type="ChEBI" id="CHEBI:15378"/>
        <dbReference type="ChEBI" id="CHEBI:16526"/>
        <dbReference type="ChEBI" id="CHEBI:58613"/>
        <dbReference type="ChEBI" id="CHEBI:58866"/>
        <dbReference type="EC" id="4.1.1.48"/>
    </reaction>
</comment>
<dbReference type="Gene3D" id="3.20.20.70">
    <property type="entry name" value="Aldolase class I"/>
    <property type="match status" value="2"/>
</dbReference>
<dbReference type="FunFam" id="3.20.20.70:FF:000024">
    <property type="entry name" value="Indole-3-glycerol phosphate synthase"/>
    <property type="match status" value="1"/>
</dbReference>
<evidence type="ECO:0000256" key="16">
    <source>
        <dbReference type="HAMAP-Rule" id="MF_00135"/>
    </source>
</evidence>
<keyword evidence="7 15" id="KW-0028">Amino-acid biosynthesis</keyword>
<dbReference type="PANTHER" id="PTHR22854:SF2">
    <property type="entry name" value="INDOLE-3-GLYCEROL-PHOSPHATE SYNTHASE"/>
    <property type="match status" value="1"/>
</dbReference>
<dbReference type="GO" id="GO:0000162">
    <property type="term" value="P:L-tryptophan biosynthetic process"/>
    <property type="evidence" value="ECO:0007669"/>
    <property type="project" value="UniProtKB-UniRule"/>
</dbReference>
<evidence type="ECO:0000313" key="19">
    <source>
        <dbReference type="EMBL" id="CAA9503632.1"/>
    </source>
</evidence>
<dbReference type="EC" id="5.3.1.24" evidence="16"/>
<evidence type="ECO:0000256" key="9">
    <source>
        <dbReference type="ARBA" id="ARBA00022822"/>
    </source>
</evidence>
<evidence type="ECO:0000256" key="10">
    <source>
        <dbReference type="ARBA" id="ARBA00023141"/>
    </source>
</evidence>
<dbReference type="PANTHER" id="PTHR22854">
    <property type="entry name" value="TRYPTOPHAN BIOSYNTHESIS PROTEIN"/>
    <property type="match status" value="1"/>
</dbReference>
<evidence type="ECO:0000256" key="3">
    <source>
        <dbReference type="ARBA" id="ARBA00004664"/>
    </source>
</evidence>
<evidence type="ECO:0000256" key="8">
    <source>
        <dbReference type="ARBA" id="ARBA00022793"/>
    </source>
</evidence>
<protein>
    <recommendedName>
        <fullName evidence="15 16">Multifunctional fusion protein</fullName>
    </recommendedName>
    <domain>
        <recommendedName>
            <fullName evidence="15">Indole-3-glycerol phosphate synthase</fullName>
            <shortName evidence="15">IGPS</shortName>
            <ecNumber evidence="15">4.1.1.48</ecNumber>
        </recommendedName>
    </domain>
    <domain>
        <recommendedName>
            <fullName evidence="16">N-(5'-phosphoribosyl)anthranilate isomerase</fullName>
            <shortName evidence="16">PRAI</shortName>
            <ecNumber evidence="16">5.3.1.24</ecNumber>
        </recommendedName>
    </domain>
</protein>
<dbReference type="NCBIfam" id="NF006945">
    <property type="entry name" value="PRK09427.1"/>
    <property type="match status" value="1"/>
</dbReference>
<dbReference type="HAMAP" id="MF_00135">
    <property type="entry name" value="PRAI"/>
    <property type="match status" value="1"/>
</dbReference>
<reference evidence="19" key="1">
    <citation type="submission" date="2020-02" db="EMBL/GenBank/DDBJ databases">
        <authorList>
            <person name="Meier V. D."/>
        </authorList>
    </citation>
    <scope>NUCLEOTIDE SEQUENCE</scope>
    <source>
        <strain evidence="19">AVDCRST_MAG91</strain>
    </source>
</reference>
<comment type="similarity">
    <text evidence="6">In the C-terminal section; belongs to the TrpF family.</text>
</comment>
<dbReference type="SUPFAM" id="SSF51366">
    <property type="entry name" value="Ribulose-phoshate binding barrel"/>
    <property type="match status" value="2"/>
</dbReference>
<sequence>MPNPTGVLGQIVAAKRIDVAARLGNATLDDMLSRAQPSTRSLAAVLAKPGARFVMEVKRASPSQGTLRSDIDPAAIACAYMGAADAISVLTDAPWFGGSFADLAAVRAAFDGPVLCKDFTVDPRQIPEARLHGADAVLLMLSVLDDAEVRACLDVCEALGMEALVEAHDEAEVRRAVALGARVVGINNRDLRTLKVDLAVTERLAALVPADRILVAESGIETRADIVRLGRHADAFLVGSSLMRSADHAAAARALAYGRVKICGLTNSADTAAARRAGACFAGLIRVPGTPRYVDAAAARRLAEHAEMPVVGVFRDAPASQVAEFARNLNVAAVQLHGAEDSRYINDLSANLPSGCEIWAAVSADDAIPPARSGATRTLFDTGAGGTGRTFDWSRLAGHSDLPTGILAGGLYPGNAAAASRVGAWALDVSSGVEASPGRKDPAKLAAFFDALRVPTREKPVLQPDVASNASALESAA</sequence>
<comment type="catalytic activity">
    <reaction evidence="1 16">
        <text>N-(5-phospho-beta-D-ribosyl)anthranilate = 1-(2-carboxyphenylamino)-1-deoxy-D-ribulose 5-phosphate</text>
        <dbReference type="Rhea" id="RHEA:21540"/>
        <dbReference type="ChEBI" id="CHEBI:18277"/>
        <dbReference type="ChEBI" id="CHEBI:58613"/>
        <dbReference type="EC" id="5.3.1.24"/>
    </reaction>
</comment>
<evidence type="ECO:0000256" key="1">
    <source>
        <dbReference type="ARBA" id="ARBA00001164"/>
    </source>
</evidence>
<evidence type="ECO:0000256" key="2">
    <source>
        <dbReference type="ARBA" id="ARBA00001633"/>
    </source>
</evidence>
<organism evidence="19">
    <name type="scientific">uncultured Sphingomonadaceae bacterium</name>
    <dbReference type="NCBI Taxonomy" id="169976"/>
    <lineage>
        <taxon>Bacteria</taxon>
        <taxon>Pseudomonadati</taxon>
        <taxon>Pseudomonadota</taxon>
        <taxon>Alphaproteobacteria</taxon>
        <taxon>Sphingomonadales</taxon>
        <taxon>Sphingomonadaceae</taxon>
        <taxon>environmental samples</taxon>
    </lineage>
</organism>
<keyword evidence="10 15" id="KW-0057">Aromatic amino acid biosynthesis</keyword>
<dbReference type="HAMAP" id="MF_00134_B">
    <property type="entry name" value="IGPS_B"/>
    <property type="match status" value="1"/>
</dbReference>
<comment type="similarity">
    <text evidence="5">In the N-terminal section; belongs to the TrpC family.</text>
</comment>
<keyword evidence="8 15" id="KW-0210">Decarboxylase</keyword>
<gene>
    <name evidence="15" type="primary">trpC</name>
    <name evidence="16" type="synonym">trpF</name>
    <name evidence="19" type="ORF">AVDCRST_MAG91-1206</name>
</gene>
<keyword evidence="11 16" id="KW-0413">Isomerase</keyword>
<keyword evidence="12 15" id="KW-0456">Lyase</keyword>
<dbReference type="EC" id="4.1.1.48" evidence="15"/>
<feature type="domain" description="N-(5'phosphoribosyl) anthranilate isomerase (PRAI)" evidence="18">
    <location>
        <begin position="260"/>
        <end position="450"/>
    </location>
</feature>
<comment type="similarity">
    <text evidence="15">Belongs to the TrpC family.</text>
</comment>
<evidence type="ECO:0000256" key="6">
    <source>
        <dbReference type="ARBA" id="ARBA00009847"/>
    </source>
</evidence>
<evidence type="ECO:0000256" key="12">
    <source>
        <dbReference type="ARBA" id="ARBA00023239"/>
    </source>
</evidence>
<evidence type="ECO:0000256" key="4">
    <source>
        <dbReference type="ARBA" id="ARBA00004696"/>
    </source>
</evidence>
<name>A0A6J4SRW6_9SPHN</name>
<evidence type="ECO:0000259" key="17">
    <source>
        <dbReference type="Pfam" id="PF00218"/>
    </source>
</evidence>
<proteinExistence type="inferred from homology"/>
<dbReference type="InterPro" id="IPR045186">
    <property type="entry name" value="Indole-3-glycerol_P_synth"/>
</dbReference>
<evidence type="ECO:0000256" key="14">
    <source>
        <dbReference type="ARBA" id="ARBA00025592"/>
    </source>
</evidence>
<comment type="pathway">
    <text evidence="4 15">Amino-acid biosynthesis; L-tryptophan biosynthesis; L-tryptophan from chorismate: step 4/5.</text>
</comment>
<accession>A0A6J4SRW6</accession>
<dbReference type="PROSITE" id="PS00614">
    <property type="entry name" value="IGPS"/>
    <property type="match status" value="1"/>
</dbReference>
<feature type="domain" description="Indole-3-glycerol phosphate synthase" evidence="17">
    <location>
        <begin position="9"/>
        <end position="255"/>
    </location>
</feature>
<evidence type="ECO:0000256" key="13">
    <source>
        <dbReference type="ARBA" id="ARBA00023268"/>
    </source>
</evidence>
<dbReference type="Pfam" id="PF00697">
    <property type="entry name" value="PRAI"/>
    <property type="match status" value="1"/>
</dbReference>
<dbReference type="InterPro" id="IPR001468">
    <property type="entry name" value="Indole-3-GlycerolPSynthase_CS"/>
</dbReference>
<dbReference type="CDD" id="cd00405">
    <property type="entry name" value="PRAI"/>
    <property type="match status" value="1"/>
</dbReference>
<dbReference type="CDD" id="cd00331">
    <property type="entry name" value="IGPS"/>
    <property type="match status" value="1"/>
</dbReference>
<comment type="pathway">
    <text evidence="3 16">Amino-acid biosynthesis; L-tryptophan biosynthesis; L-tryptophan from chorismate: step 3/5.</text>
</comment>
<dbReference type="UniPathway" id="UPA00035">
    <property type="reaction ID" value="UER00042"/>
</dbReference>
<keyword evidence="9 15" id="KW-0822">Tryptophan biosynthesis</keyword>
<dbReference type="GO" id="GO:0004425">
    <property type="term" value="F:indole-3-glycerol-phosphate synthase activity"/>
    <property type="evidence" value="ECO:0007669"/>
    <property type="project" value="UniProtKB-UniRule"/>
</dbReference>
<dbReference type="InterPro" id="IPR011060">
    <property type="entry name" value="RibuloseP-bd_barrel"/>
</dbReference>
<evidence type="ECO:0000256" key="7">
    <source>
        <dbReference type="ARBA" id="ARBA00022605"/>
    </source>
</evidence>
<dbReference type="EMBL" id="CADCVX010000252">
    <property type="protein sequence ID" value="CAA9503632.1"/>
    <property type="molecule type" value="Genomic_DNA"/>
</dbReference>
<dbReference type="InterPro" id="IPR013798">
    <property type="entry name" value="Indole-3-glycerol_P_synth_dom"/>
</dbReference>